<feature type="compositionally biased region" description="Basic residues" evidence="1">
    <location>
        <begin position="289"/>
        <end position="314"/>
    </location>
</feature>
<dbReference type="OrthoDB" id="10680566at2759"/>
<feature type="compositionally biased region" description="Polar residues" evidence="1">
    <location>
        <begin position="173"/>
        <end position="183"/>
    </location>
</feature>
<feature type="region of interest" description="Disordered" evidence="1">
    <location>
        <begin position="285"/>
        <end position="356"/>
    </location>
</feature>
<dbReference type="AlphaFoldDB" id="A0A1J4KZT8"/>
<evidence type="ECO:0000256" key="1">
    <source>
        <dbReference type="SAM" id="MobiDB-lite"/>
    </source>
</evidence>
<gene>
    <name evidence="2" type="ORF">TRFO_14468</name>
</gene>
<feature type="compositionally biased region" description="Basic residues" evidence="1">
    <location>
        <begin position="335"/>
        <end position="344"/>
    </location>
</feature>
<feature type="compositionally biased region" description="Acidic residues" evidence="1">
    <location>
        <begin position="230"/>
        <end position="253"/>
    </location>
</feature>
<dbReference type="GeneID" id="94832538"/>
<evidence type="ECO:0000313" key="2">
    <source>
        <dbReference type="EMBL" id="OHT15109.1"/>
    </source>
</evidence>
<proteinExistence type="predicted"/>
<dbReference type="EMBL" id="MLAK01000272">
    <property type="protein sequence ID" value="OHT15109.1"/>
    <property type="molecule type" value="Genomic_DNA"/>
</dbReference>
<comment type="caution">
    <text evidence="2">The sequence shown here is derived from an EMBL/GenBank/DDBJ whole genome shotgun (WGS) entry which is preliminary data.</text>
</comment>
<accession>A0A1J4KZT8</accession>
<dbReference type="Proteomes" id="UP000179807">
    <property type="component" value="Unassembled WGS sequence"/>
</dbReference>
<feature type="compositionally biased region" description="Low complexity" evidence="1">
    <location>
        <begin position="195"/>
        <end position="205"/>
    </location>
</feature>
<dbReference type="RefSeq" id="XP_068368245.1">
    <property type="nucleotide sequence ID" value="XM_068497834.1"/>
</dbReference>
<name>A0A1J4KZT8_9EUKA</name>
<reference evidence="2" key="1">
    <citation type="submission" date="2016-10" db="EMBL/GenBank/DDBJ databases">
        <authorList>
            <person name="Benchimol M."/>
            <person name="Almeida L.G."/>
            <person name="Vasconcelos A.T."/>
            <person name="Perreira-Neves A."/>
            <person name="Rosa I.A."/>
            <person name="Tasca T."/>
            <person name="Bogo M.R."/>
            <person name="de Souza W."/>
        </authorList>
    </citation>
    <scope>NUCLEOTIDE SEQUENCE [LARGE SCALE GENOMIC DNA]</scope>
    <source>
        <strain evidence="2">K</strain>
    </source>
</reference>
<evidence type="ECO:0000313" key="3">
    <source>
        <dbReference type="Proteomes" id="UP000179807"/>
    </source>
</evidence>
<feature type="compositionally biased region" description="Basic and acidic residues" evidence="1">
    <location>
        <begin position="184"/>
        <end position="194"/>
    </location>
</feature>
<feature type="region of interest" description="Disordered" evidence="1">
    <location>
        <begin position="379"/>
        <end position="419"/>
    </location>
</feature>
<organism evidence="2 3">
    <name type="scientific">Tritrichomonas foetus</name>
    <dbReference type="NCBI Taxonomy" id="1144522"/>
    <lineage>
        <taxon>Eukaryota</taxon>
        <taxon>Metamonada</taxon>
        <taxon>Parabasalia</taxon>
        <taxon>Tritrichomonadida</taxon>
        <taxon>Tritrichomonadidae</taxon>
        <taxon>Tritrichomonas</taxon>
    </lineage>
</organism>
<feature type="compositionally biased region" description="Basic and acidic residues" evidence="1">
    <location>
        <begin position="387"/>
        <end position="400"/>
    </location>
</feature>
<feature type="region of interest" description="Disordered" evidence="1">
    <location>
        <begin position="170"/>
        <end position="265"/>
    </location>
</feature>
<keyword evidence="3" id="KW-1185">Reference proteome</keyword>
<feature type="compositionally biased region" description="Low complexity" evidence="1">
    <location>
        <begin position="219"/>
        <end position="229"/>
    </location>
</feature>
<protein>
    <submittedName>
        <fullName evidence="2">Uncharacterized protein</fullName>
    </submittedName>
</protein>
<dbReference type="VEuPathDB" id="TrichDB:TRFO_14468"/>
<sequence length="419" mass="47775">MKAYLKIVQISGAPDNEYYRDSRIVAVSIAPDLQKRSVFQVPLKGLESLETDQLWIFDVENYEMQSLSVTISETRPDRVQLARVNLPLCWFPLDKQVNESYPMRPLVLGIAPLVALIDVHISTDPRVQPFKVGFSGLLFEPGWRPPNNKNIGPPIDNSGKPAQVKKRLLKLNPKNSIDSNQTRPDNDSNDHNDTENINNNNSYNNATKQDDKSDDESIQIDLSSSSSSDNEGDDDDDDDDDDDYSSDDEGNEDNENRKPMQNFYFAPGGNLFPVATFSIEPTRKLPNQKGKRKRHRHHHHGHHRHRHHHSHHDKQSHSSNKNSHKQASPNDRRHSSEKKHCKSSRPKELQPSQTFNRDTANVMTVLSSLQLQQFKDTPVISSGSNLTKDKLPEKPKRMLRENVTGLSTSKKKTMENLYK</sequence>